<proteinExistence type="predicted"/>
<sequence>MKKKNMINIKAIKSLLFCGVLLFIISCRSDQQNNLTESVKGVSFSVSVDDFGNSDTKNQANIRAVSNNTNIISKQELTSGPFNIVSELSEDTNNKISTRSFLPGARKFRIVAYDSQTGDYTAQDVGSTSAPNQKLFENISLVGGRKYTFITYSLNSNTDPPIAPTTNLNQAKINLSGLNGEEAGTDLLYAINENVMISGGNTVINVTLKHQFSRIILSVDNLNATGTPGQPGYIKGSYLLDNNDTGGFTGTVQDYYTSGNLNMKDASITEGVNSGLSVSGITTTAKTLIINTGSEDIYKSKLIIPPGAIVIGNDSNSSPVTIAINGRNDNGLQPGASYTLKLKFNSDRYVDENGTTQSKNNARYAVIGGYRWDRFNIGVTSNTPSASNDPDVIRKEIHGAKYQWSAMTGQTNYYLSQQDDQTYTTVTWETLLHNNVRWNSGDVNNPFKTSSDPCDSGNRVPSYIEYEKLISNTFNSPVGSLSSGINNYSSGRRFYSKRSPNVQLTFPATGFRALGNSHGQIVSRGSVVYYWTTNQRFVGSAVPYTDVTSSGLGLPVRCIQE</sequence>
<reference evidence="2 4" key="1">
    <citation type="submission" date="2016-02" db="EMBL/GenBank/DDBJ databases">
        <authorList>
            <person name="Nicholson A.C."/>
            <person name="Humrighouse B.W."/>
            <person name="Loparev V."/>
            <person name="Emery B."/>
            <person name="Graziano J."/>
            <person name="McQuiston J.R."/>
        </authorList>
    </citation>
    <scope>NUCLEOTIDE SEQUENCE [LARGE SCALE GENOMIC DNA]</scope>
    <source>
        <strain evidence="2 4">E6809</strain>
    </source>
</reference>
<organism evidence="3">
    <name type="scientific">Elizabethkingia anophelis</name>
    <dbReference type="NCBI Taxonomy" id="1117645"/>
    <lineage>
        <taxon>Bacteria</taxon>
        <taxon>Pseudomonadati</taxon>
        <taxon>Bacteroidota</taxon>
        <taxon>Flavobacteriia</taxon>
        <taxon>Flavobacteriales</taxon>
        <taxon>Weeksellaceae</taxon>
        <taxon>Elizabethkingia</taxon>
    </lineage>
</organism>
<accession>A0A1T3DHE6</accession>
<evidence type="ECO:0000313" key="3">
    <source>
        <dbReference type="EMBL" id="OPB52752.1"/>
    </source>
</evidence>
<evidence type="ECO:0008006" key="5">
    <source>
        <dbReference type="Google" id="ProtNLM"/>
    </source>
</evidence>
<dbReference type="AlphaFoldDB" id="A0A1T3DHE6"/>
<protein>
    <recommendedName>
        <fullName evidence="5">Fibrobacter succinogenes major paralogous domain-containing protein</fullName>
    </recommendedName>
</protein>
<evidence type="ECO:0000313" key="4">
    <source>
        <dbReference type="Proteomes" id="UP000189738"/>
    </source>
</evidence>
<gene>
    <name evidence="2" type="ORF">AYC66_14695</name>
    <name evidence="3" type="ORF">BAY09_15640</name>
</gene>
<name>A0A1T3DHE6_9FLAO</name>
<dbReference type="EMBL" id="MAHS01000003">
    <property type="protein sequence ID" value="OPB52752.1"/>
    <property type="molecule type" value="Genomic_DNA"/>
</dbReference>
<evidence type="ECO:0000313" key="2">
    <source>
        <dbReference type="EMBL" id="AQX52794.1"/>
    </source>
</evidence>
<dbReference type="PROSITE" id="PS51257">
    <property type="entry name" value="PROKAR_LIPOPROTEIN"/>
    <property type="match status" value="1"/>
</dbReference>
<dbReference type="EMBL" id="CP014339">
    <property type="protein sequence ID" value="AQX52794.1"/>
    <property type="molecule type" value="Genomic_DNA"/>
</dbReference>
<dbReference type="Proteomes" id="UP000189738">
    <property type="component" value="Chromosome"/>
</dbReference>
<reference evidence="3" key="2">
    <citation type="submission" date="2016-06" db="EMBL/GenBank/DDBJ databases">
        <authorList>
            <person name="Nicholson A.C."/>
        </authorList>
    </citation>
    <scope>NUCLEOTIDE SEQUENCE [LARGE SCALE GENOMIC DNA]</scope>
    <source>
        <strain evidence="3">E6809</strain>
    </source>
</reference>
<keyword evidence="1" id="KW-0732">Signal</keyword>
<feature type="signal peptide" evidence="1">
    <location>
        <begin position="1"/>
        <end position="29"/>
    </location>
</feature>
<evidence type="ECO:0000256" key="1">
    <source>
        <dbReference type="SAM" id="SignalP"/>
    </source>
</evidence>
<feature type="chain" id="PRO_5043150722" description="Fibrobacter succinogenes major paralogous domain-containing protein" evidence="1">
    <location>
        <begin position="30"/>
        <end position="561"/>
    </location>
</feature>